<dbReference type="SMART" id="SM00644">
    <property type="entry name" value="Ami_2"/>
    <property type="match status" value="1"/>
</dbReference>
<dbReference type="PANTHER" id="PTHR11022:SF41">
    <property type="entry name" value="PEPTIDOGLYCAN-RECOGNITION PROTEIN LC-RELATED"/>
    <property type="match status" value="1"/>
</dbReference>
<dbReference type="SUPFAM" id="SSF55846">
    <property type="entry name" value="N-acetylmuramoyl-L-alanine amidase-like"/>
    <property type="match status" value="1"/>
</dbReference>
<keyword evidence="3" id="KW-0812">Transmembrane</keyword>
<accession>X0YDT0</accession>
<dbReference type="Pfam" id="PF01510">
    <property type="entry name" value="Amidase_2"/>
    <property type="match status" value="1"/>
</dbReference>
<sequence length="232" mass="25963">PLESGKSSAHMIVSWGRKCAMTSERHYLKPTRYLASDMHSFVRYHLLAMLICIGSIACSNLALAESNVLKREAWGAKPAVTSRMRAHKPSGIVIHHTSVRQQRRLSIEKKMRGLQSFSQRPGRVGKRRKPAWGDVPYHFYIGASGRVAQGRSLKFAGDTNTRYSTAGWIQIVLEGDFTKEKPTGGQLTSLRDLTKRLTRRYGISGERITAHNDHASTNCPGSNLKKHIPSLR</sequence>
<feature type="region of interest" description="Disordered" evidence="2">
    <location>
        <begin position="211"/>
        <end position="232"/>
    </location>
</feature>
<keyword evidence="3" id="KW-1133">Transmembrane helix</keyword>
<feature type="non-terminal residue" evidence="6">
    <location>
        <position position="1"/>
    </location>
</feature>
<keyword evidence="3" id="KW-0472">Membrane</keyword>
<gene>
    <name evidence="6" type="ORF">S01H4_13103</name>
</gene>
<evidence type="ECO:0000256" key="3">
    <source>
        <dbReference type="SAM" id="Phobius"/>
    </source>
</evidence>
<dbReference type="InterPro" id="IPR015510">
    <property type="entry name" value="PGRP"/>
</dbReference>
<dbReference type="Gene3D" id="3.40.80.10">
    <property type="entry name" value="Peptidoglycan recognition protein-like"/>
    <property type="match status" value="1"/>
</dbReference>
<comment type="similarity">
    <text evidence="1">Belongs to the N-acetylmuramoyl-L-alanine amidase 2 family.</text>
</comment>
<dbReference type="AlphaFoldDB" id="X0YDT0"/>
<dbReference type="InterPro" id="IPR002502">
    <property type="entry name" value="Amidase_domain"/>
</dbReference>
<evidence type="ECO:0000259" key="4">
    <source>
        <dbReference type="SMART" id="SM00644"/>
    </source>
</evidence>
<dbReference type="InterPro" id="IPR036505">
    <property type="entry name" value="Amidase/PGRP_sf"/>
</dbReference>
<dbReference type="CDD" id="cd06583">
    <property type="entry name" value="PGRP"/>
    <property type="match status" value="1"/>
</dbReference>
<dbReference type="PANTHER" id="PTHR11022">
    <property type="entry name" value="PEPTIDOGLYCAN RECOGNITION PROTEIN"/>
    <property type="match status" value="1"/>
</dbReference>
<name>X0YDT0_9ZZZZ</name>
<dbReference type="InterPro" id="IPR006619">
    <property type="entry name" value="PGRP_domain_met/bac"/>
</dbReference>
<protein>
    <recommendedName>
        <fullName evidence="7">N-acetylmuramoyl-L-alanine amidase domain-containing protein</fullName>
    </recommendedName>
</protein>
<comment type="caution">
    <text evidence="6">The sequence shown here is derived from an EMBL/GenBank/DDBJ whole genome shotgun (WGS) entry which is preliminary data.</text>
</comment>
<dbReference type="EMBL" id="BART01005781">
    <property type="protein sequence ID" value="GAG54010.1"/>
    <property type="molecule type" value="Genomic_DNA"/>
</dbReference>
<feature type="domain" description="Peptidoglycan recognition protein family" evidence="5">
    <location>
        <begin position="66"/>
        <end position="210"/>
    </location>
</feature>
<dbReference type="SMART" id="SM00701">
    <property type="entry name" value="PGRP"/>
    <property type="match status" value="1"/>
</dbReference>
<evidence type="ECO:0008006" key="7">
    <source>
        <dbReference type="Google" id="ProtNLM"/>
    </source>
</evidence>
<feature type="transmembrane region" description="Helical" evidence="3">
    <location>
        <begin position="44"/>
        <end position="63"/>
    </location>
</feature>
<dbReference type="GO" id="GO:0009253">
    <property type="term" value="P:peptidoglycan catabolic process"/>
    <property type="evidence" value="ECO:0007669"/>
    <property type="project" value="InterPro"/>
</dbReference>
<proteinExistence type="inferred from homology"/>
<reference evidence="6" key="1">
    <citation type="journal article" date="2014" name="Front. Microbiol.">
        <title>High frequency of phylogenetically diverse reductive dehalogenase-homologous genes in deep subseafloor sedimentary metagenomes.</title>
        <authorList>
            <person name="Kawai M."/>
            <person name="Futagami T."/>
            <person name="Toyoda A."/>
            <person name="Takaki Y."/>
            <person name="Nishi S."/>
            <person name="Hori S."/>
            <person name="Arai W."/>
            <person name="Tsubouchi T."/>
            <person name="Morono Y."/>
            <person name="Uchiyama I."/>
            <person name="Ito T."/>
            <person name="Fujiyama A."/>
            <person name="Inagaki F."/>
            <person name="Takami H."/>
        </authorList>
    </citation>
    <scope>NUCLEOTIDE SEQUENCE</scope>
    <source>
        <strain evidence="6">Expedition CK06-06</strain>
    </source>
</reference>
<dbReference type="GO" id="GO:0008745">
    <property type="term" value="F:N-acetylmuramoyl-L-alanine amidase activity"/>
    <property type="evidence" value="ECO:0007669"/>
    <property type="project" value="InterPro"/>
</dbReference>
<evidence type="ECO:0000256" key="2">
    <source>
        <dbReference type="SAM" id="MobiDB-lite"/>
    </source>
</evidence>
<organism evidence="6">
    <name type="scientific">marine sediment metagenome</name>
    <dbReference type="NCBI Taxonomy" id="412755"/>
    <lineage>
        <taxon>unclassified sequences</taxon>
        <taxon>metagenomes</taxon>
        <taxon>ecological metagenomes</taxon>
    </lineage>
</organism>
<evidence type="ECO:0000259" key="5">
    <source>
        <dbReference type="SMART" id="SM00701"/>
    </source>
</evidence>
<dbReference type="GO" id="GO:0008270">
    <property type="term" value="F:zinc ion binding"/>
    <property type="evidence" value="ECO:0007669"/>
    <property type="project" value="InterPro"/>
</dbReference>
<evidence type="ECO:0000313" key="6">
    <source>
        <dbReference type="EMBL" id="GAG54010.1"/>
    </source>
</evidence>
<evidence type="ECO:0000256" key="1">
    <source>
        <dbReference type="ARBA" id="ARBA00007553"/>
    </source>
</evidence>
<feature type="domain" description="N-acetylmuramoyl-L-alanine amidase" evidence="4">
    <location>
        <begin position="77"/>
        <end position="221"/>
    </location>
</feature>